<name>A0AAU7NZ75_9GAMM</name>
<comment type="similarity">
    <text evidence="1 6">Belongs to the carbohydrate kinase PfkB family.</text>
</comment>
<dbReference type="PIRSF" id="PIRSF000535">
    <property type="entry name" value="1PFK/6PFK/LacC"/>
    <property type="match status" value="1"/>
</dbReference>
<evidence type="ECO:0000313" key="9">
    <source>
        <dbReference type="Proteomes" id="UP001225378"/>
    </source>
</evidence>
<evidence type="ECO:0000256" key="3">
    <source>
        <dbReference type="ARBA" id="ARBA00022741"/>
    </source>
</evidence>
<sequence length="316" mass="33149">MSRIISVTANTAIDFFIEVEGLCRQDNIQARSSREFACGKGINVARGLASLQTPVTCVGFVGRQSWQVFSELISAGLNVDFTAVDGKTRTNITLSDAAERRETHIRTAGFCVSADDCRLLSAKLDDMLAAGDLLILSGSLPGGADDLYRSLIELCHAKGVMAFLDSSGNGLRTGLAAKPYLIKPNLPELEEIAGESLVDEQAIVAAARRIVEQGVDWVCVSRGDQGLVVVGREVSLAACVQSLPGDVVSHIGCGDALVAGLAAATLHGKPLEEVVKTAVSCATGNLFSSEPGGFSQSLQQAIEAQVDIRSLAPLCC</sequence>
<keyword evidence="2 6" id="KW-0808">Transferase</keyword>
<dbReference type="Gene3D" id="3.40.1190.20">
    <property type="match status" value="1"/>
</dbReference>
<keyword evidence="3" id="KW-0547">Nucleotide-binding</keyword>
<evidence type="ECO:0000256" key="4">
    <source>
        <dbReference type="ARBA" id="ARBA00022777"/>
    </source>
</evidence>
<organism evidence="8 9">
    <name type="scientific">Methylomarinum roseum</name>
    <dbReference type="NCBI Taxonomy" id="3067653"/>
    <lineage>
        <taxon>Bacteria</taxon>
        <taxon>Pseudomonadati</taxon>
        <taxon>Pseudomonadota</taxon>
        <taxon>Gammaproteobacteria</taxon>
        <taxon>Methylococcales</taxon>
        <taxon>Methylococcaceae</taxon>
        <taxon>Methylomarinum</taxon>
    </lineage>
</organism>
<evidence type="ECO:0000313" key="8">
    <source>
        <dbReference type="EMBL" id="XBS22187.1"/>
    </source>
</evidence>
<keyword evidence="9" id="KW-1185">Reference proteome</keyword>
<accession>A0AAU7NZ75</accession>
<keyword evidence="4" id="KW-0418">Kinase</keyword>
<dbReference type="RefSeq" id="WP_305908835.1">
    <property type="nucleotide sequence ID" value="NZ_CP157743.1"/>
</dbReference>
<dbReference type="AlphaFoldDB" id="A0AAU7NZ75"/>
<evidence type="ECO:0000259" key="7">
    <source>
        <dbReference type="Pfam" id="PF00294"/>
    </source>
</evidence>
<evidence type="ECO:0000256" key="5">
    <source>
        <dbReference type="ARBA" id="ARBA00022840"/>
    </source>
</evidence>
<dbReference type="KEGG" id="mech:Q9L42_008690"/>
<dbReference type="GO" id="GO:0008443">
    <property type="term" value="F:phosphofructokinase activity"/>
    <property type="evidence" value="ECO:0007669"/>
    <property type="project" value="TreeGrafter"/>
</dbReference>
<dbReference type="InterPro" id="IPR017583">
    <property type="entry name" value="Tagatose/fructose_Pkinase"/>
</dbReference>
<evidence type="ECO:0000256" key="2">
    <source>
        <dbReference type="ARBA" id="ARBA00022679"/>
    </source>
</evidence>
<dbReference type="InterPro" id="IPR011611">
    <property type="entry name" value="PfkB_dom"/>
</dbReference>
<reference evidence="8 9" key="1">
    <citation type="journal article" date="2024" name="Microbiology">
        <title>Methylomarinum rosea sp. nov., a novel halophilic methanotrophic bacterium from the hypersaline Lake Elton.</title>
        <authorList>
            <person name="Suleimanov R.Z."/>
            <person name="Oshkin I.Y."/>
            <person name="Danilova O.V."/>
            <person name="Suzina N.E."/>
            <person name="Dedysh S.N."/>
        </authorList>
    </citation>
    <scope>NUCLEOTIDE SEQUENCE [LARGE SCALE GENOMIC DNA]</scope>
    <source>
        <strain evidence="8 9">Ch1-1</strain>
    </source>
</reference>
<proteinExistence type="inferred from homology"/>
<dbReference type="NCBIfam" id="TIGR03168">
    <property type="entry name" value="1-PFK"/>
    <property type="match status" value="1"/>
</dbReference>
<dbReference type="Proteomes" id="UP001225378">
    <property type="component" value="Chromosome"/>
</dbReference>
<dbReference type="PANTHER" id="PTHR46566">
    <property type="entry name" value="1-PHOSPHOFRUCTOKINASE-RELATED"/>
    <property type="match status" value="1"/>
</dbReference>
<dbReference type="InterPro" id="IPR029056">
    <property type="entry name" value="Ribokinase-like"/>
</dbReference>
<feature type="domain" description="Carbohydrate kinase PfkB" evidence="7">
    <location>
        <begin position="7"/>
        <end position="283"/>
    </location>
</feature>
<dbReference type="GO" id="GO:0005524">
    <property type="term" value="F:ATP binding"/>
    <property type="evidence" value="ECO:0007669"/>
    <property type="project" value="UniProtKB-KW"/>
</dbReference>
<dbReference type="SUPFAM" id="SSF53613">
    <property type="entry name" value="Ribokinase-like"/>
    <property type="match status" value="1"/>
</dbReference>
<keyword evidence="5" id="KW-0067">ATP-binding</keyword>
<dbReference type="EMBL" id="CP157743">
    <property type="protein sequence ID" value="XBS22187.1"/>
    <property type="molecule type" value="Genomic_DNA"/>
</dbReference>
<dbReference type="Pfam" id="PF00294">
    <property type="entry name" value="PfkB"/>
    <property type="match status" value="1"/>
</dbReference>
<protein>
    <recommendedName>
        <fullName evidence="6">Phosphofructokinase</fullName>
    </recommendedName>
</protein>
<evidence type="ECO:0000256" key="1">
    <source>
        <dbReference type="ARBA" id="ARBA00010688"/>
    </source>
</evidence>
<gene>
    <name evidence="8" type="ORF">Q9L42_008690</name>
</gene>
<evidence type="ECO:0000256" key="6">
    <source>
        <dbReference type="PIRNR" id="PIRNR000535"/>
    </source>
</evidence>
<dbReference type="CDD" id="cd01164">
    <property type="entry name" value="FruK_PfkB_like"/>
    <property type="match status" value="1"/>
</dbReference>
<dbReference type="PANTHER" id="PTHR46566:SF2">
    <property type="entry name" value="ATP-DEPENDENT 6-PHOSPHOFRUCTOKINASE ISOZYME 2"/>
    <property type="match status" value="1"/>
</dbReference>
<dbReference type="GO" id="GO:0005829">
    <property type="term" value="C:cytosol"/>
    <property type="evidence" value="ECO:0007669"/>
    <property type="project" value="TreeGrafter"/>
</dbReference>